<proteinExistence type="predicted"/>
<gene>
    <name evidence="2" type="ORF">LTRI10_LOCUS19403</name>
</gene>
<dbReference type="EMBL" id="OZ034816">
    <property type="protein sequence ID" value="CAL1377777.1"/>
    <property type="molecule type" value="Genomic_DNA"/>
</dbReference>
<dbReference type="Proteomes" id="UP001497516">
    <property type="component" value="Chromosome 3"/>
</dbReference>
<name>A0AAV2DW77_9ROSI</name>
<evidence type="ECO:0000256" key="1">
    <source>
        <dbReference type="SAM" id="MobiDB-lite"/>
    </source>
</evidence>
<evidence type="ECO:0000313" key="3">
    <source>
        <dbReference type="Proteomes" id="UP001497516"/>
    </source>
</evidence>
<sequence length="92" mass="9446">MGSKGTTIFSLGEAIIAASEGGCMEEASSPLPQILCGKGGGDVYDSRYARRLWLKLVLLASPSIESLPISANSYGGEPASSNLGTREAPTSP</sequence>
<keyword evidence="3" id="KW-1185">Reference proteome</keyword>
<organism evidence="2 3">
    <name type="scientific">Linum trigynum</name>
    <dbReference type="NCBI Taxonomy" id="586398"/>
    <lineage>
        <taxon>Eukaryota</taxon>
        <taxon>Viridiplantae</taxon>
        <taxon>Streptophyta</taxon>
        <taxon>Embryophyta</taxon>
        <taxon>Tracheophyta</taxon>
        <taxon>Spermatophyta</taxon>
        <taxon>Magnoliopsida</taxon>
        <taxon>eudicotyledons</taxon>
        <taxon>Gunneridae</taxon>
        <taxon>Pentapetalae</taxon>
        <taxon>rosids</taxon>
        <taxon>fabids</taxon>
        <taxon>Malpighiales</taxon>
        <taxon>Linaceae</taxon>
        <taxon>Linum</taxon>
    </lineage>
</organism>
<feature type="region of interest" description="Disordered" evidence="1">
    <location>
        <begin position="67"/>
        <end position="92"/>
    </location>
</feature>
<evidence type="ECO:0000313" key="2">
    <source>
        <dbReference type="EMBL" id="CAL1377777.1"/>
    </source>
</evidence>
<reference evidence="2 3" key="1">
    <citation type="submission" date="2024-04" db="EMBL/GenBank/DDBJ databases">
        <authorList>
            <person name="Fracassetti M."/>
        </authorList>
    </citation>
    <scope>NUCLEOTIDE SEQUENCE [LARGE SCALE GENOMIC DNA]</scope>
</reference>
<accession>A0AAV2DW77</accession>
<protein>
    <submittedName>
        <fullName evidence="2">Uncharacterized protein</fullName>
    </submittedName>
</protein>
<dbReference type="AlphaFoldDB" id="A0AAV2DW77"/>
<feature type="compositionally biased region" description="Polar residues" evidence="1">
    <location>
        <begin position="69"/>
        <end position="92"/>
    </location>
</feature>